<gene>
    <name evidence="2" type="ORF">PFLUV_G00029660</name>
</gene>
<accession>A0A6A5ETG8</accession>
<evidence type="ECO:0000256" key="1">
    <source>
        <dbReference type="SAM" id="MobiDB-lite"/>
    </source>
</evidence>
<organism evidence="2 3">
    <name type="scientific">Perca fluviatilis</name>
    <name type="common">European perch</name>
    <dbReference type="NCBI Taxonomy" id="8168"/>
    <lineage>
        <taxon>Eukaryota</taxon>
        <taxon>Metazoa</taxon>
        <taxon>Chordata</taxon>
        <taxon>Craniata</taxon>
        <taxon>Vertebrata</taxon>
        <taxon>Euteleostomi</taxon>
        <taxon>Actinopterygii</taxon>
        <taxon>Neopterygii</taxon>
        <taxon>Teleostei</taxon>
        <taxon>Neoteleostei</taxon>
        <taxon>Acanthomorphata</taxon>
        <taxon>Eupercaria</taxon>
        <taxon>Perciformes</taxon>
        <taxon>Percoidei</taxon>
        <taxon>Percidae</taxon>
        <taxon>Percinae</taxon>
        <taxon>Perca</taxon>
    </lineage>
</organism>
<protein>
    <submittedName>
        <fullName evidence="2">Uncharacterized protein</fullName>
    </submittedName>
</protein>
<feature type="region of interest" description="Disordered" evidence="1">
    <location>
        <begin position="86"/>
        <end position="120"/>
    </location>
</feature>
<evidence type="ECO:0000313" key="2">
    <source>
        <dbReference type="EMBL" id="KAF1392591.1"/>
    </source>
</evidence>
<evidence type="ECO:0000313" key="3">
    <source>
        <dbReference type="Proteomes" id="UP000465112"/>
    </source>
</evidence>
<dbReference type="EMBL" id="VHII01000003">
    <property type="protein sequence ID" value="KAF1392591.1"/>
    <property type="molecule type" value="Genomic_DNA"/>
</dbReference>
<proteinExistence type="predicted"/>
<keyword evidence="3" id="KW-1185">Reference proteome</keyword>
<dbReference type="Proteomes" id="UP000465112">
    <property type="component" value="Chromosome 3"/>
</dbReference>
<sequence length="120" mass="13937">MLEGCWTCVVERLMKASHLEDRSEDGGKPECYQRDQNDLWELKHQCSLPLRKFPLISHCSPQALGYPATWFSPIDVDTQRRQMWRGVTDENGMEVEDENIKGLSRQKSQPYSQPPHSCEN</sequence>
<comment type="caution">
    <text evidence="2">The sequence shown here is derived from an EMBL/GenBank/DDBJ whole genome shotgun (WGS) entry which is preliminary data.</text>
</comment>
<reference evidence="2 3" key="1">
    <citation type="submission" date="2019-06" db="EMBL/GenBank/DDBJ databases">
        <title>A chromosome-scale genome assembly of the European perch, Perca fluviatilis.</title>
        <authorList>
            <person name="Roques C."/>
            <person name="Zahm M."/>
            <person name="Cabau C."/>
            <person name="Klopp C."/>
            <person name="Bouchez O."/>
            <person name="Donnadieu C."/>
            <person name="Kuhl H."/>
            <person name="Gislard M."/>
            <person name="Guendouz S."/>
            <person name="Journot L."/>
            <person name="Haffray P."/>
            <person name="Bestin A."/>
            <person name="Morvezen R."/>
            <person name="Feron R."/>
            <person name="Wen M."/>
            <person name="Jouanno E."/>
            <person name="Herpin A."/>
            <person name="Schartl M."/>
            <person name="Postlethwait J."/>
            <person name="Schaerlinger B."/>
            <person name="Chardard D."/>
            <person name="Lecocq T."/>
            <person name="Poncet C."/>
            <person name="Jaffrelo L."/>
            <person name="Lampietro C."/>
            <person name="Guiguen Y."/>
        </authorList>
    </citation>
    <scope>NUCLEOTIDE SEQUENCE [LARGE SCALE GENOMIC DNA]</scope>
    <source>
        <tissue evidence="2">Blood</tissue>
    </source>
</reference>
<name>A0A6A5ETG8_PERFL</name>
<feature type="compositionally biased region" description="Polar residues" evidence="1">
    <location>
        <begin position="105"/>
        <end position="120"/>
    </location>
</feature>
<dbReference type="AlphaFoldDB" id="A0A6A5ETG8"/>